<organism evidence="1 2">
    <name type="scientific">Monosiga brevicollis</name>
    <name type="common">Choanoflagellate</name>
    <dbReference type="NCBI Taxonomy" id="81824"/>
    <lineage>
        <taxon>Eukaryota</taxon>
        <taxon>Choanoflagellata</taxon>
        <taxon>Craspedida</taxon>
        <taxon>Salpingoecidae</taxon>
        <taxon>Monosiga</taxon>
    </lineage>
</organism>
<name>A9UVA0_MONBE</name>
<dbReference type="EMBL" id="CH991546">
    <property type="protein sequence ID" value="EDQ91044.1"/>
    <property type="molecule type" value="Genomic_DNA"/>
</dbReference>
<dbReference type="AlphaFoldDB" id="A9UVA0"/>
<dbReference type="GeneID" id="5889472"/>
<dbReference type="RefSeq" id="XP_001744341.1">
    <property type="nucleotide sequence ID" value="XM_001744289.1"/>
</dbReference>
<dbReference type="InParanoid" id="A9UVA0"/>
<gene>
    <name evidence="1" type="ORF">MONBRDRAFT_31709</name>
</gene>
<reference evidence="1 2" key="1">
    <citation type="journal article" date="2008" name="Nature">
        <title>The genome of the choanoflagellate Monosiga brevicollis and the origin of metazoans.</title>
        <authorList>
            <consortium name="JGI Sequencing"/>
            <person name="King N."/>
            <person name="Westbrook M.J."/>
            <person name="Young S.L."/>
            <person name="Kuo A."/>
            <person name="Abedin M."/>
            <person name="Chapman J."/>
            <person name="Fairclough S."/>
            <person name="Hellsten U."/>
            <person name="Isogai Y."/>
            <person name="Letunic I."/>
            <person name="Marr M."/>
            <person name="Pincus D."/>
            <person name="Putnam N."/>
            <person name="Rokas A."/>
            <person name="Wright K.J."/>
            <person name="Zuzow R."/>
            <person name="Dirks W."/>
            <person name="Good M."/>
            <person name="Goodstein D."/>
            <person name="Lemons D."/>
            <person name="Li W."/>
            <person name="Lyons J.B."/>
            <person name="Morris A."/>
            <person name="Nichols S."/>
            <person name="Richter D.J."/>
            <person name="Salamov A."/>
            <person name="Bork P."/>
            <person name="Lim W.A."/>
            <person name="Manning G."/>
            <person name="Miller W.T."/>
            <person name="McGinnis W."/>
            <person name="Shapiro H."/>
            <person name="Tjian R."/>
            <person name="Grigoriev I.V."/>
            <person name="Rokhsar D."/>
        </authorList>
    </citation>
    <scope>NUCLEOTIDE SEQUENCE [LARGE SCALE GENOMIC DNA]</scope>
    <source>
        <strain evidence="2">MX1 / ATCC 50154</strain>
    </source>
</reference>
<dbReference type="Proteomes" id="UP000001357">
    <property type="component" value="Unassembled WGS sequence"/>
</dbReference>
<evidence type="ECO:0000313" key="1">
    <source>
        <dbReference type="EMBL" id="EDQ91044.1"/>
    </source>
</evidence>
<accession>A9UVA0</accession>
<feature type="non-terminal residue" evidence="1">
    <location>
        <position position="115"/>
    </location>
</feature>
<proteinExistence type="predicted"/>
<keyword evidence="2" id="KW-1185">Reference proteome</keyword>
<dbReference type="KEGG" id="mbr:MONBRDRAFT_31709"/>
<protein>
    <submittedName>
        <fullName evidence="1">Uncharacterized protein</fullName>
    </submittedName>
</protein>
<sequence>MLRSLFGFAKAEADLPVEAVDYEAPLPGCVVATNQEQLASQGEIYHADGSNEAVMHHLSTSPPKYYEFQYGPEFRRGINMDRGGYGIAKDGTMFGCVFDGVTAGGKVNAYAAQAF</sequence>
<evidence type="ECO:0000313" key="2">
    <source>
        <dbReference type="Proteomes" id="UP000001357"/>
    </source>
</evidence>